<dbReference type="OMA" id="VELWDVC"/>
<dbReference type="KEGG" id="olu:OSTLU_88171"/>
<sequence>VTRTNATETTTHRKVRVLVIGDSGAGKTTLTRALVGGGRRGREEHGRTSGCSAEVMRASEEGAEGTTGTRDAATYFVELWDVGGHRQYKRERGIFYDQINGVIIVHDASMRASGARCEAWAREVATRGTFSAPTPTAESFASGEQPCVMYGFGGLPVPCLIVANKVDLESAANDGFGRGDGLLRRALDFFGDKSRRRRSILPETIGEAARASASAAHRRQPSFGATALAKLPPGGGLRTSATLGRIDVDVMHGFFRELVRRRYDAAVIDAGASRTSERLLHAKPAALVDDDLDDLT</sequence>
<dbReference type="Pfam" id="PF08477">
    <property type="entry name" value="Roc"/>
    <property type="match status" value="1"/>
</dbReference>
<evidence type="ECO:0000313" key="3">
    <source>
        <dbReference type="EMBL" id="ABO97800.1"/>
    </source>
</evidence>
<reference evidence="3 4" key="1">
    <citation type="journal article" date="2007" name="Proc. Natl. Acad. Sci. U.S.A.">
        <title>The tiny eukaryote Ostreococcus provides genomic insights into the paradox of plankton speciation.</title>
        <authorList>
            <person name="Palenik B."/>
            <person name="Grimwood J."/>
            <person name="Aerts A."/>
            <person name="Rouze P."/>
            <person name="Salamov A."/>
            <person name="Putnam N."/>
            <person name="Dupont C."/>
            <person name="Jorgensen R."/>
            <person name="Derelle E."/>
            <person name="Rombauts S."/>
            <person name="Zhou K."/>
            <person name="Otillar R."/>
            <person name="Merchant S.S."/>
            <person name="Podell S."/>
            <person name="Gaasterland T."/>
            <person name="Napoli C."/>
            <person name="Gendler K."/>
            <person name="Manuell A."/>
            <person name="Tai V."/>
            <person name="Vallon O."/>
            <person name="Piganeau G."/>
            <person name="Jancek S."/>
            <person name="Heijde M."/>
            <person name="Jabbari K."/>
            <person name="Bowler C."/>
            <person name="Lohr M."/>
            <person name="Robbens S."/>
            <person name="Werner G."/>
            <person name="Dubchak I."/>
            <person name="Pazour G.J."/>
            <person name="Ren Q."/>
            <person name="Paulsen I."/>
            <person name="Delwiche C."/>
            <person name="Schmutz J."/>
            <person name="Rokhsar D."/>
            <person name="Van de Peer Y."/>
            <person name="Moreau H."/>
            <person name="Grigoriev I.V."/>
        </authorList>
    </citation>
    <scope>NUCLEOTIDE SEQUENCE [LARGE SCALE GENOMIC DNA]</scope>
    <source>
        <strain evidence="3 4">CCE9901</strain>
    </source>
</reference>
<dbReference type="Proteomes" id="UP000001568">
    <property type="component" value="Chromosome 9"/>
</dbReference>
<evidence type="ECO:0000313" key="4">
    <source>
        <dbReference type="Proteomes" id="UP000001568"/>
    </source>
</evidence>
<dbReference type="eggNOG" id="ENOG502QT3S">
    <property type="taxonomic scope" value="Eukaryota"/>
</dbReference>
<dbReference type="EMBL" id="CP000589">
    <property type="protein sequence ID" value="ABO97800.1"/>
    <property type="molecule type" value="Genomic_DNA"/>
</dbReference>
<dbReference type="HOGENOM" id="CLU_941949_0_0_1"/>
<dbReference type="GO" id="GO:0005525">
    <property type="term" value="F:GTP binding"/>
    <property type="evidence" value="ECO:0007669"/>
    <property type="project" value="UniProtKB-KW"/>
</dbReference>
<dbReference type="PANTHER" id="PTHR24073">
    <property type="entry name" value="DRAB5-RELATED"/>
    <property type="match status" value="1"/>
</dbReference>
<dbReference type="Gramene" id="ABO97800">
    <property type="protein sequence ID" value="ABO97800"/>
    <property type="gene ID" value="OSTLU_88171"/>
</dbReference>
<dbReference type="OrthoDB" id="5914890at2759"/>
<protein>
    <submittedName>
        <fullName evidence="3">Uncharacterized protein</fullName>
    </submittedName>
</protein>
<dbReference type="AlphaFoldDB" id="A4S2C9"/>
<gene>
    <name evidence="3" type="ORF">OSTLU_88171</name>
</gene>
<evidence type="ECO:0000256" key="1">
    <source>
        <dbReference type="ARBA" id="ARBA00022741"/>
    </source>
</evidence>
<dbReference type="PROSITE" id="PS00675">
    <property type="entry name" value="SIGMA54_INTERACT_1"/>
    <property type="match status" value="1"/>
</dbReference>
<dbReference type="InterPro" id="IPR025662">
    <property type="entry name" value="Sigma_54_int_dom_ATP-bd_1"/>
</dbReference>
<dbReference type="Gene3D" id="3.40.50.300">
    <property type="entry name" value="P-loop containing nucleotide triphosphate hydrolases"/>
    <property type="match status" value="1"/>
</dbReference>
<dbReference type="RefSeq" id="XP_001419507.1">
    <property type="nucleotide sequence ID" value="XM_001419470.1"/>
</dbReference>
<dbReference type="PRINTS" id="PR00449">
    <property type="entry name" value="RASTRNSFRMNG"/>
</dbReference>
<name>A4S2C9_OSTLU</name>
<evidence type="ECO:0000256" key="2">
    <source>
        <dbReference type="ARBA" id="ARBA00023134"/>
    </source>
</evidence>
<dbReference type="GeneID" id="5003732"/>
<feature type="non-terminal residue" evidence="3">
    <location>
        <position position="1"/>
    </location>
</feature>
<accession>A4S2C9</accession>
<organism evidence="3 4">
    <name type="scientific">Ostreococcus lucimarinus (strain CCE9901)</name>
    <dbReference type="NCBI Taxonomy" id="436017"/>
    <lineage>
        <taxon>Eukaryota</taxon>
        <taxon>Viridiplantae</taxon>
        <taxon>Chlorophyta</taxon>
        <taxon>Mamiellophyceae</taxon>
        <taxon>Mamiellales</taxon>
        <taxon>Bathycoccaceae</taxon>
        <taxon>Ostreococcus</taxon>
    </lineage>
</organism>
<dbReference type="SUPFAM" id="SSF52540">
    <property type="entry name" value="P-loop containing nucleoside triphosphate hydrolases"/>
    <property type="match status" value="1"/>
</dbReference>
<keyword evidence="1" id="KW-0547">Nucleotide-binding</keyword>
<dbReference type="STRING" id="436017.A4S2C9"/>
<proteinExistence type="predicted"/>
<dbReference type="InterPro" id="IPR027417">
    <property type="entry name" value="P-loop_NTPase"/>
</dbReference>
<keyword evidence="4" id="KW-1185">Reference proteome</keyword>
<keyword evidence="2" id="KW-0342">GTP-binding</keyword>